<evidence type="ECO:0008006" key="3">
    <source>
        <dbReference type="Google" id="ProtNLM"/>
    </source>
</evidence>
<name>A0ABN6D0U5_9BURK</name>
<dbReference type="Proteomes" id="UP000824366">
    <property type="component" value="Chromosome"/>
</dbReference>
<sequence length="126" mass="12721">MSLSAQTLAELHQLVANNTDLLARVQGTNDATQAAALIAQAAAENGISVSEAELAAHFEAASKAATHQALSDSQLEAVAGGINDDGRMALISVFTLGIGCALISIGQAVGGAHADGTAKYLDKKFC</sequence>
<accession>A0ABN6D0U5</accession>
<protein>
    <recommendedName>
        <fullName evidence="3">Nif11 domain-containing protein</fullName>
    </recommendedName>
</protein>
<gene>
    <name evidence="1" type="ORF">MIZ03_0413</name>
</gene>
<evidence type="ECO:0000313" key="1">
    <source>
        <dbReference type="EMBL" id="BCO25552.1"/>
    </source>
</evidence>
<organism evidence="1 2">
    <name type="scientific">Rhodoferax lithotrophicus</name>
    <dbReference type="NCBI Taxonomy" id="2798804"/>
    <lineage>
        <taxon>Bacteria</taxon>
        <taxon>Pseudomonadati</taxon>
        <taxon>Pseudomonadota</taxon>
        <taxon>Betaproteobacteria</taxon>
        <taxon>Burkholderiales</taxon>
        <taxon>Comamonadaceae</taxon>
        <taxon>Rhodoferax</taxon>
    </lineage>
</organism>
<keyword evidence="2" id="KW-1185">Reference proteome</keyword>
<dbReference type="RefSeq" id="WP_223907397.1">
    <property type="nucleotide sequence ID" value="NZ_AP024238.1"/>
</dbReference>
<evidence type="ECO:0000313" key="2">
    <source>
        <dbReference type="Proteomes" id="UP000824366"/>
    </source>
</evidence>
<reference evidence="1 2" key="1">
    <citation type="journal article" date="2021" name="Microbiol. Spectr.">
        <title>A Single Bacterium Capable of Oxidation and Reduction of Iron at Circumneutral pH.</title>
        <authorList>
            <person name="Kato S."/>
            <person name="Ohkuma M."/>
        </authorList>
    </citation>
    <scope>NUCLEOTIDE SEQUENCE [LARGE SCALE GENOMIC DNA]</scope>
    <source>
        <strain evidence="1 2">MIZ03</strain>
    </source>
</reference>
<dbReference type="EMBL" id="AP024238">
    <property type="protein sequence ID" value="BCO25552.1"/>
    <property type="molecule type" value="Genomic_DNA"/>
</dbReference>
<proteinExistence type="predicted"/>